<dbReference type="EMBL" id="WQLB01000036">
    <property type="protein sequence ID" value="MVN88848.1"/>
    <property type="molecule type" value="Genomic_DNA"/>
</dbReference>
<reference evidence="1 2" key="1">
    <citation type="submission" date="2019-12" db="EMBL/GenBank/DDBJ databases">
        <title>Deinococcus sp. HMF7620 Genome sequencing and assembly.</title>
        <authorList>
            <person name="Kang H."/>
            <person name="Kim H."/>
            <person name="Joh K."/>
        </authorList>
    </citation>
    <scope>NUCLEOTIDE SEQUENCE [LARGE SCALE GENOMIC DNA]</scope>
    <source>
        <strain evidence="1 2">HMF7620</strain>
    </source>
</reference>
<sequence length="148" mass="16067">MPTFETTLRLERKTATGIEVPPQIVAELGTGKKPAVTVTLNGYTYRSTVAVMGGRYMLPVSAEHRQGAGVQAGDHVSVTLHLDTEPRQVTVPDDLQAALNGTPGASERFGRLSYSQQRQHVLAVEGTKNPETRARRVAKTIQTLTEDD</sequence>
<proteinExistence type="predicted"/>
<name>A0A7C9I1E2_9DEIO</name>
<dbReference type="Pfam" id="PF08922">
    <property type="entry name" value="DUF1905"/>
    <property type="match status" value="1"/>
</dbReference>
<organism evidence="1 2">
    <name type="scientific">Deinococcus arboris</name>
    <dbReference type="NCBI Taxonomy" id="2682977"/>
    <lineage>
        <taxon>Bacteria</taxon>
        <taxon>Thermotogati</taxon>
        <taxon>Deinococcota</taxon>
        <taxon>Deinococci</taxon>
        <taxon>Deinococcales</taxon>
        <taxon>Deinococcaceae</taxon>
        <taxon>Deinococcus</taxon>
    </lineage>
</organism>
<dbReference type="Pfam" id="PF13376">
    <property type="entry name" value="OmdA"/>
    <property type="match status" value="1"/>
</dbReference>
<gene>
    <name evidence="1" type="ORF">GO986_19080</name>
</gene>
<comment type="caution">
    <text evidence="1">The sequence shown here is derived from an EMBL/GenBank/DDBJ whole genome shotgun (WGS) entry which is preliminary data.</text>
</comment>
<dbReference type="AlphaFoldDB" id="A0A7C9I1E2"/>
<dbReference type="InterPro" id="IPR015018">
    <property type="entry name" value="DUF1905"/>
</dbReference>
<dbReference type="Gene3D" id="2.40.30.100">
    <property type="entry name" value="AF2212/PG0164-like"/>
    <property type="match status" value="1"/>
</dbReference>
<keyword evidence="2" id="KW-1185">Reference proteome</keyword>
<evidence type="ECO:0000313" key="2">
    <source>
        <dbReference type="Proteomes" id="UP000483286"/>
    </source>
</evidence>
<dbReference type="SUPFAM" id="SSF141694">
    <property type="entry name" value="AF2212/PG0164-like"/>
    <property type="match status" value="1"/>
</dbReference>
<accession>A0A7C9I1E2</accession>
<protein>
    <submittedName>
        <fullName evidence="1">DUF1905 domain-containing protein</fullName>
    </submittedName>
</protein>
<dbReference type="RefSeq" id="WP_157461024.1">
    <property type="nucleotide sequence ID" value="NZ_WQLB01000036.1"/>
</dbReference>
<dbReference type="InterPro" id="IPR037079">
    <property type="entry name" value="AF2212/PG0164-like_sf"/>
</dbReference>
<dbReference type="Proteomes" id="UP000483286">
    <property type="component" value="Unassembled WGS sequence"/>
</dbReference>
<evidence type="ECO:0000313" key="1">
    <source>
        <dbReference type="EMBL" id="MVN88848.1"/>
    </source>
</evidence>